<reference evidence="3" key="1">
    <citation type="submission" date="2020-05" db="EMBL/GenBank/DDBJ databases">
        <authorList>
            <person name="Chiriac C."/>
            <person name="Salcher M."/>
            <person name="Ghai R."/>
            <person name="Kavagutti S V."/>
        </authorList>
    </citation>
    <scope>NUCLEOTIDE SEQUENCE</scope>
</reference>
<organism evidence="3">
    <name type="scientific">freshwater metagenome</name>
    <dbReference type="NCBI Taxonomy" id="449393"/>
    <lineage>
        <taxon>unclassified sequences</taxon>
        <taxon>metagenomes</taxon>
        <taxon>ecological metagenomes</taxon>
    </lineage>
</organism>
<evidence type="ECO:0000313" key="3">
    <source>
        <dbReference type="EMBL" id="CAB4950256.1"/>
    </source>
</evidence>
<dbReference type="InterPro" id="IPR038732">
    <property type="entry name" value="HpyO/CreE_NAD-binding"/>
</dbReference>
<feature type="region of interest" description="Disordered" evidence="1">
    <location>
        <begin position="560"/>
        <end position="581"/>
    </location>
</feature>
<gene>
    <name evidence="3" type="ORF">UFOPK3564_03450</name>
</gene>
<sequence length="581" mass="58688">MAPPPAASPRSGRPLRVALVGLGPKGLFALERLLDRVGDAPVDVVAYEPHPTPGAGPVYDPAQPDWLRMNNAARHVDLWWPGNATVPAAERRSFVAWDGGRHGGGDAFVPRAVVGRYLADGLATLLRHAGPVTTVRVVRARVGQVVPAGAGWRVVAEDGAGAVHDEVLLATGHARPRDPRDPGLAGLPVPVVPAVFPVGDRLGGDAVPDGAVVALRGFALTAIDAALALTEGRGGRFVPGTGRRLRYVAGADGVGALVPFSRTGLPMVAKPDPAPHPGTEALDVVGETGRELVASLPGRSVDAVDGLRAAVAATATAALLAVGAPGDPAMVAVHPAVAPAGPATPTPVRTAGGATAARLAASLDVAVGLRPPGADWALGHAWRALYPAVVDRFGGTALDAAGWVAFRALAADLERIAFGPSAENVAKVLALAEAGVLDLDHVDGALLTRAAGDVVVRSGAGERRVDVVVDAVLPGPGVPPGDDGPLAGLVATGAAHRPPGRRGVDVDAAGGCRDAAGRPVPGLSVVGRPTEDVVVGHDTLSRTLHRQADGWARRVAARAREHATLPPAGPEATRTPVGDPA</sequence>
<evidence type="ECO:0000256" key="1">
    <source>
        <dbReference type="SAM" id="MobiDB-lite"/>
    </source>
</evidence>
<dbReference type="AlphaFoldDB" id="A0A6J7K3H2"/>
<dbReference type="PANTHER" id="PTHR40254:SF1">
    <property type="entry name" value="BLR0577 PROTEIN"/>
    <property type="match status" value="1"/>
</dbReference>
<dbReference type="Pfam" id="PF13454">
    <property type="entry name" value="NAD_binding_9"/>
    <property type="match status" value="1"/>
</dbReference>
<proteinExistence type="predicted"/>
<feature type="domain" description="FAD-dependent urate hydroxylase HpyO/Asp monooxygenase CreE-like FAD/NAD(P)-binding" evidence="2">
    <location>
        <begin position="18"/>
        <end position="173"/>
    </location>
</feature>
<dbReference type="SUPFAM" id="SSF51905">
    <property type="entry name" value="FAD/NAD(P)-binding domain"/>
    <property type="match status" value="1"/>
</dbReference>
<name>A0A6J7K3H2_9ZZZZ</name>
<protein>
    <submittedName>
        <fullName evidence="3">Unannotated protein</fullName>
    </submittedName>
</protein>
<evidence type="ECO:0000259" key="2">
    <source>
        <dbReference type="Pfam" id="PF13454"/>
    </source>
</evidence>
<accession>A0A6J7K3H2</accession>
<dbReference type="InterPro" id="IPR052189">
    <property type="entry name" value="L-asp_N-monooxygenase_NS-form"/>
</dbReference>
<dbReference type="EMBL" id="CAFBMK010000334">
    <property type="protein sequence ID" value="CAB4950256.1"/>
    <property type="molecule type" value="Genomic_DNA"/>
</dbReference>
<dbReference type="PANTHER" id="PTHR40254">
    <property type="entry name" value="BLR0577 PROTEIN"/>
    <property type="match status" value="1"/>
</dbReference>
<dbReference type="InterPro" id="IPR036188">
    <property type="entry name" value="FAD/NAD-bd_sf"/>
</dbReference>